<dbReference type="Gene3D" id="3.90.226.10">
    <property type="entry name" value="2-enoyl-CoA Hydratase, Chain A, domain 1"/>
    <property type="match status" value="1"/>
</dbReference>
<feature type="transmembrane region" description="Helical" evidence="5">
    <location>
        <begin position="131"/>
        <end position="151"/>
    </location>
</feature>
<feature type="domain" description="NfeD1b N-terminal" evidence="8">
    <location>
        <begin position="74"/>
        <end position="229"/>
    </location>
</feature>
<keyword evidence="2 5" id="KW-0812">Transmembrane</keyword>
<keyword evidence="9" id="KW-0645">Protease</keyword>
<dbReference type="EMBL" id="FNGO01000005">
    <property type="protein sequence ID" value="SDL51490.1"/>
    <property type="molecule type" value="Genomic_DNA"/>
</dbReference>
<dbReference type="Pfam" id="PF01957">
    <property type="entry name" value="NfeD"/>
    <property type="match status" value="1"/>
</dbReference>
<evidence type="ECO:0000313" key="10">
    <source>
        <dbReference type="Proteomes" id="UP000199476"/>
    </source>
</evidence>
<dbReference type="SUPFAM" id="SSF52096">
    <property type="entry name" value="ClpP/crotonase"/>
    <property type="match status" value="1"/>
</dbReference>
<gene>
    <name evidence="9" type="ORF">SAMN04488692_10569</name>
</gene>
<name>A0A1G9KNS9_9FIRM</name>
<feature type="transmembrane region" description="Helical" evidence="5">
    <location>
        <begin position="351"/>
        <end position="369"/>
    </location>
</feature>
<dbReference type="PANTHER" id="PTHR33507:SF4">
    <property type="entry name" value="NODULATION COMPETITIVENESS PROTEIN NFED"/>
    <property type="match status" value="1"/>
</dbReference>
<dbReference type="GO" id="GO:0006508">
    <property type="term" value="P:proteolysis"/>
    <property type="evidence" value="ECO:0007669"/>
    <property type="project" value="UniProtKB-KW"/>
</dbReference>
<dbReference type="GO" id="GO:0016020">
    <property type="term" value="C:membrane"/>
    <property type="evidence" value="ECO:0007669"/>
    <property type="project" value="UniProtKB-SubCell"/>
</dbReference>
<feature type="transmembrane region" description="Helical" evidence="5">
    <location>
        <begin position="12"/>
        <end position="38"/>
    </location>
</feature>
<dbReference type="Pfam" id="PF24961">
    <property type="entry name" value="NfeD_membrane"/>
    <property type="match status" value="1"/>
</dbReference>
<dbReference type="RefSeq" id="WP_089758854.1">
    <property type="nucleotide sequence ID" value="NZ_FNGO01000005.1"/>
</dbReference>
<dbReference type="SUPFAM" id="SSF141322">
    <property type="entry name" value="NfeD domain-like"/>
    <property type="match status" value="1"/>
</dbReference>
<evidence type="ECO:0000259" key="6">
    <source>
        <dbReference type="Pfam" id="PF01957"/>
    </source>
</evidence>
<evidence type="ECO:0000256" key="2">
    <source>
        <dbReference type="ARBA" id="ARBA00022692"/>
    </source>
</evidence>
<keyword evidence="3 5" id="KW-1133">Transmembrane helix</keyword>
<dbReference type="InterPro" id="IPR052165">
    <property type="entry name" value="Membrane_assoc_protease"/>
</dbReference>
<dbReference type="PANTHER" id="PTHR33507">
    <property type="entry name" value="INNER MEMBRANE PROTEIN YBBJ"/>
    <property type="match status" value="1"/>
</dbReference>
<proteinExistence type="predicted"/>
<feature type="domain" description="NfeD-like C-terminal" evidence="6">
    <location>
        <begin position="423"/>
        <end position="477"/>
    </location>
</feature>
<keyword evidence="4 5" id="KW-0472">Membrane</keyword>
<evidence type="ECO:0000256" key="5">
    <source>
        <dbReference type="SAM" id="Phobius"/>
    </source>
</evidence>
<dbReference type="CDD" id="cd07020">
    <property type="entry name" value="Clp_protease_NfeD_1"/>
    <property type="match status" value="1"/>
</dbReference>
<dbReference type="STRING" id="321763.SAMN04488692_10569"/>
<dbReference type="InterPro" id="IPR056738">
    <property type="entry name" value="NfeD1b_N"/>
</dbReference>
<comment type="subcellular location">
    <subcellularLocation>
        <location evidence="1">Membrane</location>
        <topology evidence="1">Multi-pass membrane protein</topology>
    </subcellularLocation>
</comment>
<dbReference type="GO" id="GO:0008233">
    <property type="term" value="F:peptidase activity"/>
    <property type="evidence" value="ECO:0007669"/>
    <property type="project" value="UniProtKB-KW"/>
</dbReference>
<dbReference type="AlphaFoldDB" id="A0A1G9KNS9"/>
<feature type="transmembrane region" description="Helical" evidence="5">
    <location>
        <begin position="283"/>
        <end position="301"/>
    </location>
</feature>
<reference evidence="9 10" key="1">
    <citation type="submission" date="2016-10" db="EMBL/GenBank/DDBJ databases">
        <authorList>
            <person name="de Groot N.N."/>
        </authorList>
    </citation>
    <scope>NUCLEOTIDE SEQUENCE [LARGE SCALE GENOMIC DNA]</scope>
    <source>
        <strain evidence="9 10">SLAS-1</strain>
    </source>
</reference>
<feature type="domain" description="NfeD integral membrane" evidence="7">
    <location>
        <begin position="283"/>
        <end position="401"/>
    </location>
</feature>
<dbReference type="InterPro" id="IPR012340">
    <property type="entry name" value="NA-bd_OB-fold"/>
</dbReference>
<keyword evidence="10" id="KW-1185">Reference proteome</keyword>
<sequence length="490" mass="52600">MRYLCGEISSPSLLTGFFEAMKVAAIIIALSFILFLGFNLNGPSLAASSISADVMPEGIPEEQEEPVETRGLLVRVEGTITSGTSRMLRNSLEQAEEENYDFLLVEIDSPGGLLDPTLKIMSDFLESPIPIITYVAPAGAISASAGSFLLLSGHKAAMTPGTSTGAAMPVQFTPGGDQGAADEKTINFIEGHIRSVARERGRSEEIAGKFVTENLTLTADQALEETIIDVVSRSRAELLESLDGEEVQIRGETRELNTAGAELTEREMDIWESFENILGNPQVTFLLMLVGIYGIIIGFSSPGTIVPEVGGALALILALFGLGIIEVDYLGLIMVALGIFFLVVELFTPTFGIFTTIGVALLVLGGFIFPGEPLMPPEWFANFRMLVLGIAAMSALFILIVLKKIINLRKLGSDDIKGIFRDKEGVAAEKIAPQGMVKVGGEMWNARLDRNVAAGSLEKGEKVEVIGREGMILIVRPLSETGENDIGKEE</sequence>
<dbReference type="InterPro" id="IPR002810">
    <property type="entry name" value="NfeD-like_C"/>
</dbReference>
<evidence type="ECO:0000256" key="3">
    <source>
        <dbReference type="ARBA" id="ARBA00022989"/>
    </source>
</evidence>
<organism evidence="9 10">
    <name type="scientific">Halarsenatibacter silvermanii</name>
    <dbReference type="NCBI Taxonomy" id="321763"/>
    <lineage>
        <taxon>Bacteria</taxon>
        <taxon>Bacillati</taxon>
        <taxon>Bacillota</taxon>
        <taxon>Clostridia</taxon>
        <taxon>Halanaerobiales</taxon>
        <taxon>Halarsenatibacteraceae</taxon>
        <taxon>Halarsenatibacter</taxon>
    </lineage>
</organism>
<dbReference type="InterPro" id="IPR056739">
    <property type="entry name" value="NfeD_membrane"/>
</dbReference>
<evidence type="ECO:0000259" key="8">
    <source>
        <dbReference type="Pfam" id="PF25145"/>
    </source>
</evidence>
<feature type="transmembrane region" description="Helical" evidence="5">
    <location>
        <begin position="313"/>
        <end position="344"/>
    </location>
</feature>
<evidence type="ECO:0000313" key="9">
    <source>
        <dbReference type="EMBL" id="SDL51490.1"/>
    </source>
</evidence>
<evidence type="ECO:0000259" key="7">
    <source>
        <dbReference type="Pfam" id="PF24961"/>
    </source>
</evidence>
<accession>A0A1G9KNS9</accession>
<dbReference type="OrthoDB" id="9806253at2"/>
<evidence type="ECO:0000256" key="4">
    <source>
        <dbReference type="ARBA" id="ARBA00023136"/>
    </source>
</evidence>
<feature type="transmembrane region" description="Helical" evidence="5">
    <location>
        <begin position="381"/>
        <end position="402"/>
    </location>
</feature>
<dbReference type="Pfam" id="PF25145">
    <property type="entry name" value="NfeD1b_N"/>
    <property type="match status" value="1"/>
</dbReference>
<protein>
    <submittedName>
        <fullName evidence="9">Membrane-bound serine protease (ClpP class)</fullName>
    </submittedName>
</protein>
<keyword evidence="9" id="KW-0378">Hydrolase</keyword>
<dbReference type="InterPro" id="IPR029045">
    <property type="entry name" value="ClpP/crotonase-like_dom_sf"/>
</dbReference>
<evidence type="ECO:0000256" key="1">
    <source>
        <dbReference type="ARBA" id="ARBA00004141"/>
    </source>
</evidence>
<dbReference type="Gene3D" id="2.40.50.140">
    <property type="entry name" value="Nucleic acid-binding proteins"/>
    <property type="match status" value="1"/>
</dbReference>
<dbReference type="Proteomes" id="UP000199476">
    <property type="component" value="Unassembled WGS sequence"/>
</dbReference>